<name>A0A1Z4JSF3_LEPBY</name>
<organism evidence="2 3">
    <name type="scientific">Leptolyngbya boryana NIES-2135</name>
    <dbReference type="NCBI Taxonomy" id="1973484"/>
    <lineage>
        <taxon>Bacteria</taxon>
        <taxon>Bacillati</taxon>
        <taxon>Cyanobacteriota</taxon>
        <taxon>Cyanophyceae</taxon>
        <taxon>Leptolyngbyales</taxon>
        <taxon>Leptolyngbyaceae</taxon>
        <taxon>Leptolyngbya group</taxon>
        <taxon>Leptolyngbya</taxon>
    </lineage>
</organism>
<gene>
    <name evidence="2" type="ORF">NIES2135_64750</name>
</gene>
<evidence type="ECO:0000313" key="2">
    <source>
        <dbReference type="EMBL" id="BAY59598.1"/>
    </source>
</evidence>
<accession>A0A1Z4JSF3</accession>
<dbReference type="Proteomes" id="UP000217895">
    <property type="component" value="Plasmid Plasmid2 dna"/>
</dbReference>
<dbReference type="Pfam" id="PF14281">
    <property type="entry name" value="PDDEXK_4"/>
    <property type="match status" value="1"/>
</dbReference>
<feature type="region of interest" description="Disordered" evidence="1">
    <location>
        <begin position="1"/>
        <end position="22"/>
    </location>
</feature>
<dbReference type="EMBL" id="AP018205">
    <property type="protein sequence ID" value="BAY59598.1"/>
    <property type="molecule type" value="Genomic_DNA"/>
</dbReference>
<sequence>MTELTRDSQSDSQKTPAIPETEPIHMTLEEQRAILEKFIIHNPDLEALEAKISQFNIFEAVGMVRQEIKHSNFIQFLLNPSEKHRLGDLFLKKLLIAILADAEKAPIDSLDIARSDFSDAEIRREWKNIDLLIYSPINSFVCVIENKVDAVESPNQLRTYEDVVAKEFRNCKKMFVFLTREGSAASRPRWISFAYGAIAEIIETVCNERRSSLTDDIYIAIRHYVDLVRRHIMRESDIAELCRKIYKQHRQAIDLIYEHRPDMRSDVEDYIKQLIQEFSQAENIDLDSIDKRYIRVAPKEWDGMAFQKTCSGWTGSDRIFLFEFWNEPQNLCVHLVIGPGRMEIKQAIYQELNTLNISGLKSKCKIDESKWNHIGIVPILDISDYEDGDLESLQEKIRAFWLKYIQGDMKVIREAIANCGFLRSTGKALNEN</sequence>
<keyword evidence="3" id="KW-1185">Reference proteome</keyword>
<protein>
    <recommendedName>
        <fullName evidence="4">PD-(D/E)XK nuclease superfamily protein</fullName>
    </recommendedName>
</protein>
<evidence type="ECO:0000313" key="3">
    <source>
        <dbReference type="Proteomes" id="UP000217895"/>
    </source>
</evidence>
<proteinExistence type="predicted"/>
<dbReference type="InterPro" id="IPR029470">
    <property type="entry name" value="PDDEXK_4"/>
</dbReference>
<evidence type="ECO:0008006" key="4">
    <source>
        <dbReference type="Google" id="ProtNLM"/>
    </source>
</evidence>
<keyword evidence="2" id="KW-0614">Plasmid</keyword>
<dbReference type="AlphaFoldDB" id="A0A1Z4JSF3"/>
<reference evidence="2 3" key="1">
    <citation type="submission" date="2017-06" db="EMBL/GenBank/DDBJ databases">
        <title>Genome sequencing of cyanobaciteial culture collection at National Institute for Environmental Studies (NIES).</title>
        <authorList>
            <person name="Hirose Y."/>
            <person name="Shimura Y."/>
            <person name="Fujisawa T."/>
            <person name="Nakamura Y."/>
            <person name="Kawachi M."/>
        </authorList>
    </citation>
    <scope>NUCLEOTIDE SEQUENCE [LARGE SCALE GENOMIC DNA]</scope>
    <source>
        <strain evidence="2 3">NIES-2135</strain>
        <plasmid evidence="3">Plasmid Plasmid2 dna</plasmid>
    </source>
</reference>
<evidence type="ECO:0000256" key="1">
    <source>
        <dbReference type="SAM" id="MobiDB-lite"/>
    </source>
</evidence>
<geneLocation type="plasmid" evidence="2">
    <name>plasmid2</name>
</geneLocation>